<protein>
    <submittedName>
        <fullName evidence="1">Uncharacterized protein</fullName>
    </submittedName>
</protein>
<dbReference type="Proteomes" id="UP001595699">
    <property type="component" value="Unassembled WGS sequence"/>
</dbReference>
<reference evidence="2" key="1">
    <citation type="journal article" date="2019" name="Int. J. Syst. Evol. Microbiol.">
        <title>The Global Catalogue of Microorganisms (GCM) 10K type strain sequencing project: providing services to taxonomists for standard genome sequencing and annotation.</title>
        <authorList>
            <consortium name="The Broad Institute Genomics Platform"/>
            <consortium name="The Broad Institute Genome Sequencing Center for Infectious Disease"/>
            <person name="Wu L."/>
            <person name="Ma J."/>
        </authorList>
    </citation>
    <scope>NUCLEOTIDE SEQUENCE [LARGE SCALE GENOMIC DNA]</scope>
    <source>
        <strain evidence="2">CGMCC 4.7241</strain>
    </source>
</reference>
<keyword evidence="2" id="KW-1185">Reference proteome</keyword>
<name>A0ABV7YKS9_9ACTN</name>
<sequence length="93" mass="10396">MSNKRRARQAVAYTPTVFTERGAADWVGPLVTEAGRFNAAQLAEARRTLAEVDVSLNASEEFRHHDWWQTARAQADRLTAALDARECELGLKP</sequence>
<evidence type="ECO:0000313" key="1">
    <source>
        <dbReference type="EMBL" id="MFC3765941.1"/>
    </source>
</evidence>
<gene>
    <name evidence="1" type="ORF">ACFOUW_34255</name>
</gene>
<accession>A0ABV7YKS9</accession>
<comment type="caution">
    <text evidence="1">The sequence shown here is derived from an EMBL/GenBank/DDBJ whole genome shotgun (WGS) entry which is preliminary data.</text>
</comment>
<organism evidence="1 2">
    <name type="scientific">Tenggerimyces flavus</name>
    <dbReference type="NCBI Taxonomy" id="1708749"/>
    <lineage>
        <taxon>Bacteria</taxon>
        <taxon>Bacillati</taxon>
        <taxon>Actinomycetota</taxon>
        <taxon>Actinomycetes</taxon>
        <taxon>Propionibacteriales</taxon>
        <taxon>Nocardioidaceae</taxon>
        <taxon>Tenggerimyces</taxon>
    </lineage>
</organism>
<proteinExistence type="predicted"/>
<dbReference type="RefSeq" id="WP_205119590.1">
    <property type="nucleotide sequence ID" value="NZ_JAFBCM010000001.1"/>
</dbReference>
<dbReference type="EMBL" id="JBHRZH010000044">
    <property type="protein sequence ID" value="MFC3765941.1"/>
    <property type="molecule type" value="Genomic_DNA"/>
</dbReference>
<evidence type="ECO:0000313" key="2">
    <source>
        <dbReference type="Proteomes" id="UP001595699"/>
    </source>
</evidence>